<dbReference type="EnsemblMetazoa" id="XM_022812442">
    <property type="protein sequence ID" value="XP_022668177"/>
    <property type="gene ID" value="LOC111253271"/>
</dbReference>
<dbReference type="RefSeq" id="XP_022668171.1">
    <property type="nucleotide sequence ID" value="XM_022812436.1"/>
</dbReference>
<dbReference type="GeneID" id="111253271"/>
<name>A0A7M7KK63_VARDE</name>
<keyword evidence="3" id="KW-1185">Reference proteome</keyword>
<sequence length="185" mass="19667">MSSQKSKRAVVEAGEASESDEGESELCRAKFQASVVTFAAPGSIAISGLNRQGTSIETCSVSSLTQASGSITAISQQEWPTRPVPCRALVEANSSLAKGIQEAAALPYTVAIKEIDDIALDLVRGQQLVDDVYRVLESVSESLQYIEWEADELRAQGTVALPVPPPRHGYGGCHAPKPPTCPEQK</sequence>
<accession>A0A7M7KK63</accession>
<dbReference type="EnsemblMetazoa" id="XM_022812443">
    <property type="protein sequence ID" value="XP_022668178"/>
    <property type="gene ID" value="LOC111253271"/>
</dbReference>
<dbReference type="RefSeq" id="XP_022668172.1">
    <property type="nucleotide sequence ID" value="XM_022812437.1"/>
</dbReference>
<dbReference type="AlphaFoldDB" id="A0A7M7KK63"/>
<dbReference type="Proteomes" id="UP000594260">
    <property type="component" value="Unplaced"/>
</dbReference>
<dbReference type="Pfam" id="PF15753">
    <property type="entry name" value="BLOC1S3"/>
    <property type="match status" value="1"/>
</dbReference>
<dbReference type="InParanoid" id="A0A7M7KK63"/>
<proteinExistence type="predicted"/>
<dbReference type="RefSeq" id="XP_022668173.1">
    <property type="nucleotide sequence ID" value="XM_022812438.1"/>
</dbReference>
<dbReference type="EnsemblMetazoa" id="XM_022812444">
    <property type="protein sequence ID" value="XP_022668179"/>
    <property type="gene ID" value="LOC111253271"/>
</dbReference>
<dbReference type="KEGG" id="vde:111253271"/>
<reference evidence="2" key="1">
    <citation type="submission" date="2021-01" db="UniProtKB">
        <authorList>
            <consortium name="EnsemblMetazoa"/>
        </authorList>
    </citation>
    <scope>IDENTIFICATION</scope>
</reference>
<dbReference type="EnsemblMetazoa" id="XM_022812441">
    <property type="protein sequence ID" value="XP_022668176"/>
    <property type="gene ID" value="LOC111253271"/>
</dbReference>
<protein>
    <submittedName>
        <fullName evidence="2">Uncharacterized protein</fullName>
    </submittedName>
</protein>
<evidence type="ECO:0000313" key="3">
    <source>
        <dbReference type="Proteomes" id="UP000594260"/>
    </source>
</evidence>
<dbReference type="EnsemblMetazoa" id="XM_022812436">
    <property type="protein sequence ID" value="XP_022668171"/>
    <property type="gene ID" value="LOC111253271"/>
</dbReference>
<dbReference type="RefSeq" id="XP_022668178.1">
    <property type="nucleotide sequence ID" value="XM_022812443.1"/>
</dbReference>
<dbReference type="RefSeq" id="XP_022668176.1">
    <property type="nucleotide sequence ID" value="XM_022812441.1"/>
</dbReference>
<dbReference type="RefSeq" id="XP_022668179.1">
    <property type="nucleotide sequence ID" value="XM_022812444.1"/>
</dbReference>
<evidence type="ECO:0000313" key="2">
    <source>
        <dbReference type="EnsemblMetazoa" id="XP_022668178"/>
    </source>
</evidence>
<feature type="region of interest" description="Disordered" evidence="1">
    <location>
        <begin position="1"/>
        <end position="23"/>
    </location>
</feature>
<organism evidence="2 3">
    <name type="scientific">Varroa destructor</name>
    <name type="common">Honeybee mite</name>
    <dbReference type="NCBI Taxonomy" id="109461"/>
    <lineage>
        <taxon>Eukaryota</taxon>
        <taxon>Metazoa</taxon>
        <taxon>Ecdysozoa</taxon>
        <taxon>Arthropoda</taxon>
        <taxon>Chelicerata</taxon>
        <taxon>Arachnida</taxon>
        <taxon>Acari</taxon>
        <taxon>Parasitiformes</taxon>
        <taxon>Mesostigmata</taxon>
        <taxon>Gamasina</taxon>
        <taxon>Dermanyssoidea</taxon>
        <taxon>Varroidae</taxon>
        <taxon>Varroa</taxon>
    </lineage>
</organism>
<evidence type="ECO:0000256" key="1">
    <source>
        <dbReference type="SAM" id="MobiDB-lite"/>
    </source>
</evidence>
<dbReference type="RefSeq" id="XP_022668174.1">
    <property type="nucleotide sequence ID" value="XM_022812439.1"/>
</dbReference>
<dbReference type="EnsemblMetazoa" id="XM_022812439">
    <property type="protein sequence ID" value="XP_022668174"/>
    <property type="gene ID" value="LOC111253271"/>
</dbReference>
<dbReference type="EnsemblMetazoa" id="XM_022812437">
    <property type="protein sequence ID" value="XP_022668172"/>
    <property type="gene ID" value="LOC111253271"/>
</dbReference>
<dbReference type="OrthoDB" id="10442283at2759"/>
<dbReference type="EnsemblMetazoa" id="XM_022812438">
    <property type="protein sequence ID" value="XP_022668173"/>
    <property type="gene ID" value="LOC111253271"/>
</dbReference>
<dbReference type="RefSeq" id="XP_022668177.1">
    <property type="nucleotide sequence ID" value="XM_022812442.1"/>
</dbReference>
<dbReference type="InterPro" id="IPR017245">
    <property type="entry name" value="BLOC-1_complex_su-3"/>
</dbReference>